<gene>
    <name evidence="2" type="ORF">ACD_49C00009G0012</name>
</gene>
<dbReference type="AlphaFoldDB" id="K2AYG7"/>
<protein>
    <submittedName>
        <fullName evidence="2">Uncharacterized protein</fullName>
    </submittedName>
</protein>
<comment type="caution">
    <text evidence="2">The sequence shown here is derived from an EMBL/GenBank/DDBJ whole genome shotgun (WGS) entry which is preliminary data.</text>
</comment>
<name>K2AYG7_9BACT</name>
<keyword evidence="1" id="KW-1133">Transmembrane helix</keyword>
<keyword evidence="1" id="KW-0472">Membrane</keyword>
<evidence type="ECO:0000256" key="1">
    <source>
        <dbReference type="SAM" id="Phobius"/>
    </source>
</evidence>
<keyword evidence="1" id="KW-0812">Transmembrane</keyword>
<feature type="transmembrane region" description="Helical" evidence="1">
    <location>
        <begin position="27"/>
        <end position="44"/>
    </location>
</feature>
<sequence length="66" mass="7880">MNIFWFFLLLFGIIIVANPDIIAYLIGFLFIIIGANMVLMQFIFKKSNKESIKFWSFEIFRNKPKK</sequence>
<accession>K2AYG7</accession>
<dbReference type="EMBL" id="AMFJ01021595">
    <property type="protein sequence ID" value="EKD66787.1"/>
    <property type="molecule type" value="Genomic_DNA"/>
</dbReference>
<proteinExistence type="predicted"/>
<reference evidence="2" key="1">
    <citation type="journal article" date="2012" name="Science">
        <title>Fermentation, hydrogen, and sulfur metabolism in multiple uncultivated bacterial phyla.</title>
        <authorList>
            <person name="Wrighton K.C."/>
            <person name="Thomas B.C."/>
            <person name="Sharon I."/>
            <person name="Miller C.S."/>
            <person name="Castelle C.J."/>
            <person name="VerBerkmoes N.C."/>
            <person name="Wilkins M.J."/>
            <person name="Hettich R.L."/>
            <person name="Lipton M.S."/>
            <person name="Williams K.H."/>
            <person name="Long P.E."/>
            <person name="Banfield J.F."/>
        </authorList>
    </citation>
    <scope>NUCLEOTIDE SEQUENCE [LARGE SCALE GENOMIC DNA]</scope>
</reference>
<organism evidence="2">
    <name type="scientific">uncultured bacterium</name>
    <name type="common">gcode 4</name>
    <dbReference type="NCBI Taxonomy" id="1234023"/>
    <lineage>
        <taxon>Bacteria</taxon>
        <taxon>environmental samples</taxon>
    </lineage>
</organism>
<evidence type="ECO:0000313" key="2">
    <source>
        <dbReference type="EMBL" id="EKD66787.1"/>
    </source>
</evidence>